<sequence>MSQSPDTYFKYLCETIPSLIHNEKIWKVGKGNEKVEIFSTSTPFVGFKGSLEVPGKPHDIVLGFLDIKKRMKWSDLLVGGEFLEPLKPIAVRKGVMKKHGFKKVESCLIHYLFKPPLKIVTARDAVVRVIVGTQHDGTIICAYYSPDEKVAGAKPGDEQYIEKTKYIRALIRHSGAVLRKKSDGKIQCELMEFMDPCGAIPKFVLSTQLHDYVVDYSKFRDEMWKAFK</sequence>
<keyword evidence="2" id="KW-1185">Reference proteome</keyword>
<dbReference type="Gene3D" id="3.30.530.20">
    <property type="match status" value="1"/>
</dbReference>
<proteinExistence type="predicted"/>
<dbReference type="InterPro" id="IPR023393">
    <property type="entry name" value="START-like_dom_sf"/>
</dbReference>
<organism evidence="1 2">
    <name type="scientific">Aduncisulcus paluster</name>
    <dbReference type="NCBI Taxonomy" id="2918883"/>
    <lineage>
        <taxon>Eukaryota</taxon>
        <taxon>Metamonada</taxon>
        <taxon>Carpediemonas-like organisms</taxon>
        <taxon>Aduncisulcus</taxon>
    </lineage>
</organism>
<name>A0ABQ5JYV0_9EUKA</name>
<comment type="caution">
    <text evidence="1">The sequence shown here is derived from an EMBL/GenBank/DDBJ whole genome shotgun (WGS) entry which is preliminary data.</text>
</comment>
<evidence type="ECO:0008006" key="3">
    <source>
        <dbReference type="Google" id="ProtNLM"/>
    </source>
</evidence>
<dbReference type="EMBL" id="BQXS01011921">
    <property type="protein sequence ID" value="GKT18197.1"/>
    <property type="molecule type" value="Genomic_DNA"/>
</dbReference>
<evidence type="ECO:0000313" key="2">
    <source>
        <dbReference type="Proteomes" id="UP001057375"/>
    </source>
</evidence>
<dbReference type="SUPFAM" id="SSF55961">
    <property type="entry name" value="Bet v1-like"/>
    <property type="match status" value="1"/>
</dbReference>
<evidence type="ECO:0000313" key="1">
    <source>
        <dbReference type="EMBL" id="GKT18197.1"/>
    </source>
</evidence>
<reference evidence="1" key="1">
    <citation type="submission" date="2022-03" db="EMBL/GenBank/DDBJ databases">
        <title>Draft genome sequence of Aduncisulcus paluster, a free-living microaerophilic Fornicata.</title>
        <authorList>
            <person name="Yuyama I."/>
            <person name="Kume K."/>
            <person name="Tamura T."/>
            <person name="Inagaki Y."/>
            <person name="Hashimoto T."/>
        </authorList>
    </citation>
    <scope>NUCLEOTIDE SEQUENCE</scope>
    <source>
        <strain evidence="1">NY0171</strain>
    </source>
</reference>
<dbReference type="Proteomes" id="UP001057375">
    <property type="component" value="Unassembled WGS sequence"/>
</dbReference>
<gene>
    <name evidence="1" type="ORF">ADUPG1_011260</name>
</gene>
<protein>
    <recommendedName>
        <fullName evidence="3">START domain-containing protein</fullName>
    </recommendedName>
</protein>
<accession>A0ABQ5JYV0</accession>